<reference evidence="4 5" key="1">
    <citation type="submission" date="2020-04" db="EMBL/GenBank/DDBJ databases">
        <title>Draft genome sequence of Caldanaerobacter sunterraneus. strain 1523vc isolated from Griffin hot spring, Kamchatka, Russia.</title>
        <authorList>
            <person name="Toshchakov S.V."/>
            <person name="Podosokorskaya O.A."/>
            <person name="Kublanov I.V."/>
            <person name="Korzhenkov A."/>
            <person name="Patrushev M.V."/>
        </authorList>
    </citation>
    <scope>NUCLEOTIDE SEQUENCE [LARGE SCALE GENOMIC DNA]</scope>
    <source>
        <strain evidence="4 5">1523vc</strain>
    </source>
</reference>
<dbReference type="Gene3D" id="2.130.10.10">
    <property type="entry name" value="YVTN repeat-like/Quinoprotein amine dehydrogenase"/>
    <property type="match status" value="2"/>
</dbReference>
<feature type="domain" description="CARDB" evidence="1">
    <location>
        <begin position="622"/>
        <end position="726"/>
    </location>
</feature>
<feature type="domain" description="Pyrrolo-quinoline quinone repeat" evidence="2">
    <location>
        <begin position="307"/>
        <end position="391"/>
    </location>
</feature>
<evidence type="ECO:0000313" key="5">
    <source>
        <dbReference type="Proteomes" id="UP000529861"/>
    </source>
</evidence>
<evidence type="ECO:0000259" key="1">
    <source>
        <dbReference type="Pfam" id="PF07705"/>
    </source>
</evidence>
<dbReference type="InterPro" id="IPR011635">
    <property type="entry name" value="CARDB"/>
</dbReference>
<dbReference type="EMBL" id="JABEQB010000008">
    <property type="protein sequence ID" value="NNG66378.1"/>
    <property type="molecule type" value="Genomic_DNA"/>
</dbReference>
<dbReference type="InterPro" id="IPR013783">
    <property type="entry name" value="Ig-like_fold"/>
</dbReference>
<gene>
    <name evidence="4" type="ORF">HKI81_03885</name>
</gene>
<dbReference type="AlphaFoldDB" id="A0A7Y2L5X2"/>
<dbReference type="Pfam" id="PF13360">
    <property type="entry name" value="PQQ_2"/>
    <property type="match status" value="1"/>
</dbReference>
<dbReference type="Pfam" id="PF26615">
    <property type="entry name" value="DUF8195"/>
    <property type="match status" value="1"/>
</dbReference>
<dbReference type="PANTHER" id="PTHR34512">
    <property type="entry name" value="CELL SURFACE PROTEIN"/>
    <property type="match status" value="1"/>
</dbReference>
<feature type="domain" description="DUF8195" evidence="3">
    <location>
        <begin position="741"/>
        <end position="909"/>
    </location>
</feature>
<evidence type="ECO:0000259" key="3">
    <source>
        <dbReference type="Pfam" id="PF26615"/>
    </source>
</evidence>
<dbReference type="InterPro" id="IPR018391">
    <property type="entry name" value="PQQ_b-propeller_rpt"/>
</dbReference>
<proteinExistence type="predicted"/>
<dbReference type="InterPro" id="IPR011047">
    <property type="entry name" value="Quinoprotein_ADH-like_sf"/>
</dbReference>
<protein>
    <submittedName>
        <fullName evidence="4">PQQ-binding-like beta-propeller repeat protein</fullName>
    </submittedName>
</protein>
<comment type="caution">
    <text evidence="4">The sequence shown here is derived from an EMBL/GenBank/DDBJ whole genome shotgun (WGS) entry which is preliminary data.</text>
</comment>
<name>A0A7Y2L5X2_9THEO</name>
<dbReference type="SMART" id="SM00564">
    <property type="entry name" value="PQQ"/>
    <property type="match status" value="3"/>
</dbReference>
<accession>A0A7Y2L5X2</accession>
<organism evidence="4 5">
    <name type="scientific">Caldanaerobacter subterraneus</name>
    <dbReference type="NCBI Taxonomy" id="911092"/>
    <lineage>
        <taxon>Bacteria</taxon>
        <taxon>Bacillati</taxon>
        <taxon>Bacillota</taxon>
        <taxon>Clostridia</taxon>
        <taxon>Thermoanaerobacterales</taxon>
        <taxon>Thermoanaerobacteraceae</taxon>
        <taxon>Caldanaerobacter</taxon>
    </lineage>
</organism>
<dbReference type="InterPro" id="IPR002372">
    <property type="entry name" value="PQQ_rpt_dom"/>
</dbReference>
<sequence>MLMAVVFLFSTAFASTNSNEAPYIFSDPSGNTLNYVGNDDSLTFGSNVFHQRAVTGNVILPITWRWNQWIGPSMSQPVVVPLPPKNPDSPSGGVVFTLGGNKVYAIDLETGNILDSKTFQSSSTPTGSSITYFQGNLYFGTRDGSVASFKYDFQTNKLIKNWITNISQSEIGRISSTPIFMYSYDPNSRKPKEERNIYIAAGSWDGHMYFLDAQTGTLVKSLKMSGPVTGSPAVVANGDIVPTTYIVGVDGGYPNLSGGYFDINGTFYFDTNTTNVNSQVKAGPIASSVALKWESYTDKNGVTKGVTFVFFADVNGILYAYDRNTGKLLWKITQFKGTFINNTPTVGDGYVYFTTTNPAKVITVDYWTGKVVSVNPLPYTAYSGSTLVNIYDPTLTLNIKGLLSTDQAGNMFIADAEDGSALPAFFDPNSPDILTNVIKLSNAGGTYYGDYQHPEITYAHGWLLVAYNGILQAFSSFPGTDFAVEKLYVTSNGQPVSYLIPGRSYTINAEFTGLFWNSQMDGLDRVPYYVEVNGTRIYEGTINFRPSDPSVYFVKIDMPPVEFTTPSGVSEAVIDVVINPIHYPKEYIPDIKGYQKTRSLNLVEDYTNNYKKITLPIGSKIDLYAKSITNQNPVDGQKYYNATVVVGNNSDVPIKRAEVQFTVNGVMQFADHDIFIDLAPHEEKTLTFRWISPPNNDVPQGKIVTLGAVINPNKVIDEDNYNNNAVYTNVKVNYVSPLPQTHCQSNWTEQRPDEYIPPEYDNKGNLIRGGYWTYKTVAFYNKLNVTAKIITDHDPYRSGYGFYLDVKTSIETNYDNLSAIKGATKVVAYMQDGSVIELEPKYPPGTLENEWQLPPNPQSIYNNRKYFTDPHQPDGPFVVYVYAFGAGKDGDLVCRDIQSVQIVGSMYDDDATVITK</sequence>
<evidence type="ECO:0000313" key="4">
    <source>
        <dbReference type="EMBL" id="NNG66378.1"/>
    </source>
</evidence>
<dbReference type="InterPro" id="IPR058508">
    <property type="entry name" value="DUF8195"/>
</dbReference>
<evidence type="ECO:0000259" key="2">
    <source>
        <dbReference type="Pfam" id="PF13360"/>
    </source>
</evidence>
<dbReference type="PANTHER" id="PTHR34512:SF30">
    <property type="entry name" value="OUTER MEMBRANE PROTEIN ASSEMBLY FACTOR BAMB"/>
    <property type="match status" value="1"/>
</dbReference>
<dbReference type="Proteomes" id="UP000529861">
    <property type="component" value="Unassembled WGS sequence"/>
</dbReference>
<dbReference type="Gene3D" id="2.40.10.480">
    <property type="match status" value="1"/>
</dbReference>
<dbReference type="SUPFAM" id="SSF50998">
    <property type="entry name" value="Quinoprotein alcohol dehydrogenase-like"/>
    <property type="match status" value="1"/>
</dbReference>
<dbReference type="Pfam" id="PF07705">
    <property type="entry name" value="CARDB"/>
    <property type="match status" value="1"/>
</dbReference>
<dbReference type="InterPro" id="IPR015943">
    <property type="entry name" value="WD40/YVTN_repeat-like_dom_sf"/>
</dbReference>
<dbReference type="Gene3D" id="2.60.40.10">
    <property type="entry name" value="Immunoglobulins"/>
    <property type="match status" value="1"/>
</dbReference>